<dbReference type="InterPro" id="IPR036291">
    <property type="entry name" value="NAD(P)-bd_dom_sf"/>
</dbReference>
<dbReference type="CDD" id="cd05259">
    <property type="entry name" value="PCBER_SDR_a"/>
    <property type="match status" value="1"/>
</dbReference>
<dbReference type="Proteomes" id="UP000236621">
    <property type="component" value="Unassembled WGS sequence"/>
</dbReference>
<evidence type="ECO:0000313" key="5">
    <source>
        <dbReference type="Proteomes" id="UP000236621"/>
    </source>
</evidence>
<keyword evidence="5" id="KW-1185">Reference proteome</keyword>
<dbReference type="PANTHER" id="PTHR47706">
    <property type="entry name" value="NMRA-LIKE FAMILY PROTEIN"/>
    <property type="match status" value="1"/>
</dbReference>
<dbReference type="EMBL" id="NRSZ01000741">
    <property type="protein sequence ID" value="PNY25461.1"/>
    <property type="molecule type" value="Genomic_DNA"/>
</dbReference>
<dbReference type="PANTHER" id="PTHR47706:SF1">
    <property type="entry name" value="CIPA-LIKE, PUTATIVE (AFU_ORTHOLOGUE AFUA_1G12460)-RELATED"/>
    <property type="match status" value="1"/>
</dbReference>
<dbReference type="AlphaFoldDB" id="A0A2K3QD68"/>
<sequence length="299" mass="32060">MAPIKNVAIVGASGSLGSAVFKQLVASGKFNIKVLRRNGSTSTFAPGTDVVDVDFDSIDSVKAALAGQDAVVAPLGTSGFGIQTTLIDAAIAAGVQRFLPSEFGADLSNPNARQLPVFADKIKVADYLVEKSKTTPLTYTLVSNGAFLDWGLRNRFIINAIDFKTTVFDGGNALFSTTALPSVGDAVVGILSHPEETKNRRVYVEDLKLSQNQLLGLAKQVAPEKPWEVVEDSLAAATTKANERLAQGLFDFETFMPYINRASFDPEFGCNFQKPENELLGLKGKTEADVIELLKQVLN</sequence>
<gene>
    <name evidence="4" type="ORF">TCAP_04595</name>
</gene>
<comment type="caution">
    <text evidence="4">The sequence shown here is derived from an EMBL/GenBank/DDBJ whole genome shotgun (WGS) entry which is preliminary data.</text>
</comment>
<evidence type="ECO:0000313" key="4">
    <source>
        <dbReference type="EMBL" id="PNY25461.1"/>
    </source>
</evidence>
<evidence type="ECO:0000259" key="3">
    <source>
        <dbReference type="Pfam" id="PF05368"/>
    </source>
</evidence>
<reference evidence="4 5" key="1">
    <citation type="submission" date="2017-08" db="EMBL/GenBank/DDBJ databases">
        <title>Harnessing the power of phylogenomics to disentangle the directionality and signatures of interkingdom host jumping in the parasitic fungal genus Tolypocladium.</title>
        <authorList>
            <person name="Quandt C.A."/>
            <person name="Patterson W."/>
            <person name="Spatafora J.W."/>
        </authorList>
    </citation>
    <scope>NUCLEOTIDE SEQUENCE [LARGE SCALE GENOMIC DNA]</scope>
    <source>
        <strain evidence="4 5">CBS 113982</strain>
    </source>
</reference>
<dbReference type="STRING" id="45235.A0A2K3QD68"/>
<feature type="domain" description="NmrA-like" evidence="3">
    <location>
        <begin position="5"/>
        <end position="221"/>
    </location>
</feature>
<dbReference type="InterPro" id="IPR051609">
    <property type="entry name" value="NmrA/Isoflavone_reductase-like"/>
</dbReference>
<keyword evidence="2" id="KW-0560">Oxidoreductase</keyword>
<dbReference type="GO" id="GO:0016491">
    <property type="term" value="F:oxidoreductase activity"/>
    <property type="evidence" value="ECO:0007669"/>
    <property type="project" value="UniProtKB-KW"/>
</dbReference>
<dbReference type="Pfam" id="PF05368">
    <property type="entry name" value="NmrA"/>
    <property type="match status" value="1"/>
</dbReference>
<evidence type="ECO:0000256" key="1">
    <source>
        <dbReference type="ARBA" id="ARBA00022857"/>
    </source>
</evidence>
<proteinExistence type="predicted"/>
<name>A0A2K3QD68_9HYPO</name>
<protein>
    <recommendedName>
        <fullName evidence="3">NmrA-like domain-containing protein</fullName>
    </recommendedName>
</protein>
<dbReference type="Gene3D" id="3.40.50.720">
    <property type="entry name" value="NAD(P)-binding Rossmann-like Domain"/>
    <property type="match status" value="1"/>
</dbReference>
<accession>A0A2K3QD68</accession>
<dbReference type="SUPFAM" id="SSF51735">
    <property type="entry name" value="NAD(P)-binding Rossmann-fold domains"/>
    <property type="match status" value="1"/>
</dbReference>
<dbReference type="OrthoDB" id="9974981at2759"/>
<dbReference type="InterPro" id="IPR008030">
    <property type="entry name" value="NmrA-like"/>
</dbReference>
<evidence type="ECO:0000256" key="2">
    <source>
        <dbReference type="ARBA" id="ARBA00023002"/>
    </source>
</evidence>
<dbReference type="InterPro" id="IPR045312">
    <property type="entry name" value="PCBER-like"/>
</dbReference>
<keyword evidence="1" id="KW-0521">NADP</keyword>
<organism evidence="4 5">
    <name type="scientific">Tolypocladium capitatum</name>
    <dbReference type="NCBI Taxonomy" id="45235"/>
    <lineage>
        <taxon>Eukaryota</taxon>
        <taxon>Fungi</taxon>
        <taxon>Dikarya</taxon>
        <taxon>Ascomycota</taxon>
        <taxon>Pezizomycotina</taxon>
        <taxon>Sordariomycetes</taxon>
        <taxon>Hypocreomycetidae</taxon>
        <taxon>Hypocreales</taxon>
        <taxon>Ophiocordycipitaceae</taxon>
        <taxon>Tolypocladium</taxon>
    </lineage>
</organism>